<name>A0A2J8LLN3_PANTR</name>
<accession>A0A2J8LLN3</accession>
<sequence length="125" mass="14574">RWAAVLAVAAARFGHFWGCRWPGPMAQGWAGFSEEELRRLKQTKGYKCPGLWSDSSRLMRRQTTKLCDSRYCKNLLQRQEEPHSAGDWMELGKISQRLCVSRGAFSRPKEKSTKDMNRYFLEKEI</sequence>
<proteinExistence type="predicted"/>
<feature type="signal peptide" evidence="1">
    <location>
        <begin position="1"/>
        <end position="18"/>
    </location>
</feature>
<dbReference type="AlphaFoldDB" id="A0A2J8LLN3"/>
<dbReference type="Proteomes" id="UP000236370">
    <property type="component" value="Unassembled WGS sequence"/>
</dbReference>
<protein>
    <submittedName>
        <fullName evidence="2">GORAB isoform 1</fullName>
    </submittedName>
</protein>
<evidence type="ECO:0000256" key="1">
    <source>
        <dbReference type="SAM" id="SignalP"/>
    </source>
</evidence>
<dbReference type="EMBL" id="NBAG03000285">
    <property type="protein sequence ID" value="PNI48174.1"/>
    <property type="molecule type" value="Genomic_DNA"/>
</dbReference>
<organism evidence="2 3">
    <name type="scientific">Pan troglodytes</name>
    <name type="common">Chimpanzee</name>
    <dbReference type="NCBI Taxonomy" id="9598"/>
    <lineage>
        <taxon>Eukaryota</taxon>
        <taxon>Metazoa</taxon>
        <taxon>Chordata</taxon>
        <taxon>Craniata</taxon>
        <taxon>Vertebrata</taxon>
        <taxon>Euteleostomi</taxon>
        <taxon>Mammalia</taxon>
        <taxon>Eutheria</taxon>
        <taxon>Euarchontoglires</taxon>
        <taxon>Primates</taxon>
        <taxon>Haplorrhini</taxon>
        <taxon>Catarrhini</taxon>
        <taxon>Hominidae</taxon>
        <taxon>Pan</taxon>
    </lineage>
</organism>
<feature type="chain" id="PRO_5014390551" evidence="1">
    <location>
        <begin position="19"/>
        <end position="125"/>
    </location>
</feature>
<comment type="caution">
    <text evidence="2">The sequence shown here is derived from an EMBL/GenBank/DDBJ whole genome shotgun (WGS) entry which is preliminary data.</text>
</comment>
<feature type="non-terminal residue" evidence="2">
    <location>
        <position position="1"/>
    </location>
</feature>
<evidence type="ECO:0000313" key="3">
    <source>
        <dbReference type="Proteomes" id="UP000236370"/>
    </source>
</evidence>
<gene>
    <name evidence="2" type="ORF">CK820_G0027733</name>
</gene>
<reference evidence="2 3" key="1">
    <citation type="submission" date="2017-12" db="EMBL/GenBank/DDBJ databases">
        <title>High-resolution comparative analysis of great ape genomes.</title>
        <authorList>
            <person name="Pollen A."/>
            <person name="Hastie A."/>
            <person name="Hormozdiari F."/>
            <person name="Dougherty M."/>
            <person name="Liu R."/>
            <person name="Chaisson M."/>
            <person name="Hoppe E."/>
            <person name="Hill C."/>
            <person name="Pang A."/>
            <person name="Hillier L."/>
            <person name="Baker C."/>
            <person name="Armstrong J."/>
            <person name="Shendure J."/>
            <person name="Paten B."/>
            <person name="Wilson R."/>
            <person name="Chao H."/>
            <person name="Schneider V."/>
            <person name="Ventura M."/>
            <person name="Kronenberg Z."/>
            <person name="Murali S."/>
            <person name="Gordon D."/>
            <person name="Cantsilieris S."/>
            <person name="Munson K."/>
            <person name="Nelson B."/>
            <person name="Raja A."/>
            <person name="Underwood J."/>
            <person name="Diekhans M."/>
            <person name="Fiddes I."/>
            <person name="Haussler D."/>
            <person name="Eichler E."/>
        </authorList>
    </citation>
    <scope>NUCLEOTIDE SEQUENCE [LARGE SCALE GENOMIC DNA]</scope>
    <source>
        <strain evidence="2">Yerkes chimp pedigree #C0471</strain>
    </source>
</reference>
<keyword evidence="1" id="KW-0732">Signal</keyword>
<evidence type="ECO:0000313" key="2">
    <source>
        <dbReference type="EMBL" id="PNI48174.1"/>
    </source>
</evidence>